<dbReference type="Proteomes" id="UP000663855">
    <property type="component" value="Unassembled WGS sequence"/>
</dbReference>
<dbReference type="Proteomes" id="UP000681967">
    <property type="component" value="Unassembled WGS sequence"/>
</dbReference>
<dbReference type="Gene3D" id="2.120.10.30">
    <property type="entry name" value="TolB, C-terminal domain"/>
    <property type="match status" value="1"/>
</dbReference>
<evidence type="ECO:0000313" key="1">
    <source>
        <dbReference type="EMBL" id="CAF1293967.1"/>
    </source>
</evidence>
<evidence type="ECO:0000313" key="2">
    <source>
        <dbReference type="EMBL" id="CAF4049564.1"/>
    </source>
</evidence>
<proteinExistence type="predicted"/>
<accession>A0A815D5H7</accession>
<reference evidence="1" key="1">
    <citation type="submission" date="2021-02" db="EMBL/GenBank/DDBJ databases">
        <authorList>
            <person name="Nowell W R."/>
        </authorList>
    </citation>
    <scope>NUCLEOTIDE SEQUENCE</scope>
</reference>
<sequence length="186" mass="21131">MNSFTHSINSVNFPFILVTLNIPIHARWENNGLTVAGGHEEGKALNELNLNCPCSLFVDADQRMIIADGGNDRIIRRRMGDTREQVIAGGHGEGNKLSQLNSPSDVLVVQNMNSLIICDRQNRRVLRCYFHSDTISGESLVVNIDWQLSHPEELFSDTLCNIYVVDFLNYRRRKWQRQSSKSIQSS</sequence>
<dbReference type="EMBL" id="CAJNOV010007685">
    <property type="protein sequence ID" value="CAF1293967.1"/>
    <property type="molecule type" value="Genomic_DNA"/>
</dbReference>
<protein>
    <submittedName>
        <fullName evidence="1">Uncharacterized protein</fullName>
    </submittedName>
</protein>
<dbReference type="SUPFAM" id="SSF101898">
    <property type="entry name" value="NHL repeat"/>
    <property type="match status" value="1"/>
</dbReference>
<evidence type="ECO:0000313" key="3">
    <source>
        <dbReference type="Proteomes" id="UP000663855"/>
    </source>
</evidence>
<dbReference type="EMBL" id="CAJOBH010006244">
    <property type="protein sequence ID" value="CAF4049564.1"/>
    <property type="molecule type" value="Genomic_DNA"/>
</dbReference>
<organism evidence="1 3">
    <name type="scientific">Rotaria magnacalcarata</name>
    <dbReference type="NCBI Taxonomy" id="392030"/>
    <lineage>
        <taxon>Eukaryota</taxon>
        <taxon>Metazoa</taxon>
        <taxon>Spiralia</taxon>
        <taxon>Gnathifera</taxon>
        <taxon>Rotifera</taxon>
        <taxon>Eurotatoria</taxon>
        <taxon>Bdelloidea</taxon>
        <taxon>Philodinida</taxon>
        <taxon>Philodinidae</taxon>
        <taxon>Rotaria</taxon>
    </lineage>
</organism>
<name>A0A815D5H7_9BILA</name>
<gene>
    <name evidence="2" type="ORF">BYL167_LOCUS16357</name>
    <name evidence="1" type="ORF">CJN711_LOCUS16576</name>
</gene>
<comment type="caution">
    <text evidence="1">The sequence shown here is derived from an EMBL/GenBank/DDBJ whole genome shotgun (WGS) entry which is preliminary data.</text>
</comment>
<dbReference type="AlphaFoldDB" id="A0A815D5H7"/>
<dbReference type="InterPro" id="IPR011042">
    <property type="entry name" value="6-blade_b-propeller_TolB-like"/>
</dbReference>